<reference evidence="2" key="1">
    <citation type="submission" date="2018-08" db="EMBL/GenBank/DDBJ databases">
        <title>Thalassotalea euphylliae genome.</title>
        <authorList>
            <person name="Summers S."/>
            <person name="Rice S.A."/>
            <person name="Freckelton M.L."/>
            <person name="Nedved B.T."/>
            <person name="Hadfield M.G."/>
        </authorList>
    </citation>
    <scope>NUCLEOTIDE SEQUENCE [LARGE SCALE GENOMIC DNA]</scope>
    <source>
        <strain evidence="2">H3</strain>
    </source>
</reference>
<organism evidence="1 2">
    <name type="scientific">Thalassotalea euphylliae</name>
    <dbReference type="NCBI Taxonomy" id="1655234"/>
    <lineage>
        <taxon>Bacteria</taxon>
        <taxon>Pseudomonadati</taxon>
        <taxon>Pseudomonadota</taxon>
        <taxon>Gammaproteobacteria</taxon>
        <taxon>Alteromonadales</taxon>
        <taxon>Colwelliaceae</taxon>
        <taxon>Thalassotalea</taxon>
    </lineage>
</organism>
<proteinExistence type="predicted"/>
<sequence length="219" mass="25184">MQERIELLVDIPFEYRHTCWFCGEPSDQFVTFPHARHIVLACPHPKLTLSSCRECRQLAYQAKVEHVWHLRDEVKVGLIRKYRKDLAIGINWTPEELANAGFEGGNFESFQRSAWFMYEVARDRVNYRGWPLSLGGEDIEHETNALSFDFDGVCYPSINEAISHFSQNFGFNRQMLVKTLAIVGTEQFAKAVRFCRLLVAATPDEVKAALVELKAQQAK</sequence>
<keyword evidence="2" id="KW-1185">Reference proteome</keyword>
<evidence type="ECO:0000313" key="1">
    <source>
        <dbReference type="EMBL" id="REL32478.1"/>
    </source>
</evidence>
<comment type="caution">
    <text evidence="1">The sequence shown here is derived from an EMBL/GenBank/DDBJ whole genome shotgun (WGS) entry which is preliminary data.</text>
</comment>
<accession>A0A3E0U693</accession>
<dbReference type="Proteomes" id="UP000256899">
    <property type="component" value="Unassembled WGS sequence"/>
</dbReference>
<dbReference type="AlphaFoldDB" id="A0A3E0U693"/>
<name>A0A3E0U693_9GAMM</name>
<protein>
    <submittedName>
        <fullName evidence="1">Uncharacterized protein</fullName>
    </submittedName>
</protein>
<dbReference type="RefSeq" id="WP_116018069.1">
    <property type="nucleotide sequence ID" value="NZ_QUOT01000001.1"/>
</dbReference>
<dbReference type="EMBL" id="QUOT01000001">
    <property type="protein sequence ID" value="REL32478.1"/>
    <property type="molecule type" value="Genomic_DNA"/>
</dbReference>
<gene>
    <name evidence="1" type="ORF">DXX94_18135</name>
</gene>
<evidence type="ECO:0000313" key="2">
    <source>
        <dbReference type="Proteomes" id="UP000256899"/>
    </source>
</evidence>